<dbReference type="Proteomes" id="UP001597199">
    <property type="component" value="Unassembled WGS sequence"/>
</dbReference>
<dbReference type="EMBL" id="JBHTOA010000015">
    <property type="protein sequence ID" value="MFD1398103.1"/>
    <property type="molecule type" value="Genomic_DNA"/>
</dbReference>
<reference evidence="2" key="1">
    <citation type="journal article" date="2019" name="Int. J. Syst. Evol. Microbiol.">
        <title>The Global Catalogue of Microorganisms (GCM) 10K type strain sequencing project: providing services to taxonomists for standard genome sequencing and annotation.</title>
        <authorList>
            <consortium name="The Broad Institute Genomics Platform"/>
            <consortium name="The Broad Institute Genome Sequencing Center for Infectious Disease"/>
            <person name="Wu L."/>
            <person name="Ma J."/>
        </authorList>
    </citation>
    <scope>NUCLEOTIDE SEQUENCE [LARGE SCALE GENOMIC DNA]</scope>
    <source>
        <strain evidence="2">CCM 9110</strain>
    </source>
</reference>
<organism evidence="1 2">
    <name type="scientific">Lacticaseibacillus suilingensis</name>
    <dbReference type="NCBI Taxonomy" id="2799577"/>
    <lineage>
        <taxon>Bacteria</taxon>
        <taxon>Bacillati</taxon>
        <taxon>Bacillota</taxon>
        <taxon>Bacilli</taxon>
        <taxon>Lactobacillales</taxon>
        <taxon>Lactobacillaceae</taxon>
        <taxon>Lacticaseibacillus</taxon>
    </lineage>
</organism>
<sequence length="114" mass="12694">MAEKTVLFDALSDPAKHTALVGFAKFYIEKYYNEGLDLLAQIDVSGHVADINQWLIDNDSFLKEEKLDGLVADRGDNMAALLVALKAPFTANGQPETPWNTWFKDEIGQAQHGR</sequence>
<proteinExistence type="predicted"/>
<dbReference type="RefSeq" id="WP_204118649.1">
    <property type="nucleotide sequence ID" value="NZ_BOLV01000006.1"/>
</dbReference>
<keyword evidence="2" id="KW-1185">Reference proteome</keyword>
<evidence type="ECO:0000313" key="2">
    <source>
        <dbReference type="Proteomes" id="UP001597199"/>
    </source>
</evidence>
<name>A0ABW4BDG3_9LACO</name>
<evidence type="ECO:0000313" key="1">
    <source>
        <dbReference type="EMBL" id="MFD1398103.1"/>
    </source>
</evidence>
<accession>A0ABW4BDG3</accession>
<gene>
    <name evidence="1" type="ORF">ACFQ41_02130</name>
</gene>
<comment type="caution">
    <text evidence="1">The sequence shown here is derived from an EMBL/GenBank/DDBJ whole genome shotgun (WGS) entry which is preliminary data.</text>
</comment>
<protein>
    <submittedName>
        <fullName evidence="1">Uncharacterized protein</fullName>
    </submittedName>
</protein>